<evidence type="ECO:0000256" key="10">
    <source>
        <dbReference type="ARBA" id="ARBA00067213"/>
    </source>
</evidence>
<comment type="function">
    <text evidence="8">Terminal nucleotidyltransferase that catalyzes preferentially the transfer of ATP and GTP on RNA 3' poly(A) tail creating a heterogeneous 3' poly(A) tail leading to mRNAs stabilization by protecting mRNAs from active deadenylation. Also functions as a catalytic subunit of a TRAMP-like complex which has a poly(A) RNA polymerase activity and is involved in a post-transcriptional quality control mechanism. Polyadenylation with short oligo(A) tails is required for the degradative activity of the exosome on several of its nuclear RNA substrates. Has no terminal uridylyltransferase activity, and does not play a role in replication-dependent histone mRNA degradation via uridylation.</text>
</comment>
<dbReference type="PANTHER" id="PTHR23092">
    <property type="entry name" value="POLY(A) RNA POLYMERASE"/>
    <property type="match status" value="1"/>
</dbReference>
<dbReference type="GO" id="GO:0003729">
    <property type="term" value="F:mRNA binding"/>
    <property type="evidence" value="ECO:0007669"/>
    <property type="project" value="TreeGrafter"/>
</dbReference>
<dbReference type="Gene3D" id="1.10.1410.10">
    <property type="match status" value="1"/>
</dbReference>
<name>A0A6B0R6P2_9CETA</name>
<evidence type="ECO:0000256" key="12">
    <source>
        <dbReference type="ARBA" id="ARBA00076531"/>
    </source>
</evidence>
<feature type="compositionally biased region" description="Low complexity" evidence="16">
    <location>
        <begin position="328"/>
        <end position="356"/>
    </location>
</feature>
<feature type="domain" description="PAP-associated" evidence="17">
    <location>
        <begin position="165"/>
        <end position="224"/>
    </location>
</feature>
<dbReference type="SUPFAM" id="SSF81631">
    <property type="entry name" value="PAP/OAS1 substrate-binding domain"/>
    <property type="match status" value="1"/>
</dbReference>
<dbReference type="GO" id="GO:0046872">
    <property type="term" value="F:metal ion binding"/>
    <property type="evidence" value="ECO:0007669"/>
    <property type="project" value="UniProtKB-KW"/>
</dbReference>
<evidence type="ECO:0000259" key="18">
    <source>
        <dbReference type="Pfam" id="PF22600"/>
    </source>
</evidence>
<evidence type="ECO:0000256" key="11">
    <source>
        <dbReference type="ARBA" id="ARBA00076412"/>
    </source>
</evidence>
<dbReference type="GO" id="GO:0043634">
    <property type="term" value="P:polyadenylation-dependent ncRNA catabolic process"/>
    <property type="evidence" value="ECO:0007669"/>
    <property type="project" value="TreeGrafter"/>
</dbReference>
<evidence type="ECO:0000256" key="8">
    <source>
        <dbReference type="ARBA" id="ARBA00054414"/>
    </source>
</evidence>
<dbReference type="InterPro" id="IPR043519">
    <property type="entry name" value="NT_sf"/>
</dbReference>
<keyword evidence="20" id="KW-1185">Reference proteome</keyword>
<evidence type="ECO:0000256" key="9">
    <source>
        <dbReference type="ARBA" id="ARBA00063831"/>
    </source>
</evidence>
<dbReference type="FunFam" id="1.10.1410.10:FF:000003">
    <property type="entry name" value="non-canonical poly(A) RNA polymerase PAPD7"/>
    <property type="match status" value="1"/>
</dbReference>
<proteinExistence type="inferred from homology"/>
<dbReference type="EC" id="2.7.7.19" evidence="3"/>
<evidence type="ECO:0000313" key="20">
    <source>
        <dbReference type="Proteomes" id="UP000322234"/>
    </source>
</evidence>
<evidence type="ECO:0000256" key="7">
    <source>
        <dbReference type="ARBA" id="ARBA00048830"/>
    </source>
</evidence>
<dbReference type="InterPro" id="IPR045862">
    <property type="entry name" value="Trf4-like"/>
</dbReference>
<comment type="cofactor">
    <cofactor evidence="1">
        <name>Mn(2+)</name>
        <dbReference type="ChEBI" id="CHEBI:29035"/>
    </cofactor>
</comment>
<dbReference type="GO" id="GO:0005730">
    <property type="term" value="C:nucleolus"/>
    <property type="evidence" value="ECO:0007669"/>
    <property type="project" value="TreeGrafter"/>
</dbReference>
<dbReference type="SUPFAM" id="SSF81301">
    <property type="entry name" value="Nucleotidyltransferase"/>
    <property type="match status" value="1"/>
</dbReference>
<feature type="region of interest" description="Disordered" evidence="16">
    <location>
        <begin position="636"/>
        <end position="667"/>
    </location>
</feature>
<keyword evidence="6" id="KW-0460">Magnesium</keyword>
<protein>
    <recommendedName>
        <fullName evidence="10">Terminal nucleotidyltransferase 4A</fullName>
        <ecNumber evidence="3">2.7.7.19</ecNumber>
    </recommendedName>
    <alternativeName>
        <fullName evidence="13">DNA polymerase sigma</fullName>
    </alternativeName>
    <alternativeName>
        <fullName evidence="12">Non-canonical poly(A) RNA polymerase PAPD7</fullName>
    </alternativeName>
    <alternativeName>
        <fullName evidence="11">PAP-associated domain-containing protein 7</fullName>
    </alternativeName>
    <alternativeName>
        <fullName evidence="15">TRAMP-like complex polyadenylate polymerase</fullName>
    </alternativeName>
    <alternativeName>
        <fullName evidence="14">Terminal guanylyltransferase</fullName>
    </alternativeName>
</protein>
<evidence type="ECO:0000313" key="19">
    <source>
        <dbReference type="EMBL" id="MXQ84086.1"/>
    </source>
</evidence>
<evidence type="ECO:0000256" key="2">
    <source>
        <dbReference type="ARBA" id="ARBA00008593"/>
    </source>
</evidence>
<dbReference type="Pfam" id="PF22600">
    <property type="entry name" value="MTPAP-like_central"/>
    <property type="match status" value="1"/>
</dbReference>
<feature type="compositionally biased region" description="Basic and acidic residues" evidence="16">
    <location>
        <begin position="292"/>
        <end position="307"/>
    </location>
</feature>
<accession>A0A6B0R6P2</accession>
<dbReference type="CDD" id="cd05402">
    <property type="entry name" value="NT_PAP_TUTase"/>
    <property type="match status" value="1"/>
</dbReference>
<dbReference type="FunFam" id="3.30.460.10:FF:000006">
    <property type="entry name" value="non-canonical poly(A) RNA polymerase PAPD5"/>
    <property type="match status" value="1"/>
</dbReference>
<evidence type="ECO:0000256" key="13">
    <source>
        <dbReference type="ARBA" id="ARBA00080076"/>
    </source>
</evidence>
<dbReference type="InterPro" id="IPR054708">
    <property type="entry name" value="MTPAP-like_central"/>
</dbReference>
<dbReference type="GO" id="GO:0031499">
    <property type="term" value="C:TRAMP complex"/>
    <property type="evidence" value="ECO:0007669"/>
    <property type="project" value="TreeGrafter"/>
</dbReference>
<evidence type="ECO:0000259" key="17">
    <source>
        <dbReference type="Pfam" id="PF03828"/>
    </source>
</evidence>
<keyword evidence="4" id="KW-0808">Transferase</keyword>
<evidence type="ECO:0000256" key="6">
    <source>
        <dbReference type="ARBA" id="ARBA00022842"/>
    </source>
</evidence>
<evidence type="ECO:0000256" key="5">
    <source>
        <dbReference type="ARBA" id="ARBA00022723"/>
    </source>
</evidence>
<dbReference type="AlphaFoldDB" id="A0A6B0R6P2"/>
<dbReference type="GO" id="GO:0060212">
    <property type="term" value="P:negative regulation of nuclear-transcribed mRNA poly(A) tail shortening"/>
    <property type="evidence" value="ECO:0007669"/>
    <property type="project" value="UniProtKB-ARBA"/>
</dbReference>
<reference evidence="19" key="1">
    <citation type="submission" date="2019-10" db="EMBL/GenBank/DDBJ databases">
        <title>The sequence and de novo assembly of the wild yak genome.</title>
        <authorList>
            <person name="Liu Y."/>
        </authorList>
    </citation>
    <scope>NUCLEOTIDE SEQUENCE [LARGE SCALE GENOMIC DNA]</scope>
    <source>
        <strain evidence="19">WY2019</strain>
    </source>
</reference>
<comment type="subunit">
    <text evidence="9">Component of a nuclear TRAMP-like complex, an ATP-dependent exosome regulatory complex consisting of a helicase (MTREX), an oligadenylate polymerase (TENT4B or TENT4A), and a substrate specific RNA-binding factor (ZCCHC7 or ZCCHC8). Several TRAMP-like complexes exist with specific compositions and are associated with nuclear, or nucleolar RNA exosomes.</text>
</comment>
<dbReference type="InterPro" id="IPR002058">
    <property type="entry name" value="PAP_assoc"/>
</dbReference>
<sequence length="681" mass="73445">MLSGADIRQLQHRSLPSHQTGEQGFTLASLPSSDIDLVVFGKWERPPLQLLEQALRKHNVAEPGSIKVLDKATVPIIKLTDQETEVKVDISFNMETGVRAAEFIKNYMKKYSLLPYLILVLKQFLLQRDLNEVFTGGISSYSLILMAISFLQLHPRIDARRADENLGMLLVEFFELYGRNFNYLKTGIRIKEGGAYIAKEEIMKAMTSGYRPSMLCIEDPLLPGNDVGRSSYGAMQVKQVFDYAYIVLSHAVSPLARSYPNRDSESTLGRIIKVTQEVIDYRTWIKEKWGGRVHAAPDPDNRVKTAERMGTCEGDQPPRRDPEPPLGPRLTLPLPGPQLRSSGSSASSVSSLSGSDIDSDTPPCTTPSVYQFSLQAPTPLLASLPAALPMASGKPQSTTSRTLVMTTNTQTRFTIPPPTLGVAPVPCRQAGIEAAPALKAVHHVSSPAIPSASPNPLSSPHLYHKEANDEAGTMTLPTVSPPHHCTAPGLAAGALDWAGLSGARGPGSTALGPSKSSLHVRNAVQEKGRDVGKSHGRGPGSWPAGEVGLRVGVSPGRPRAASLSVPSAAQRHEAVHEGLPQPRPRRQLQLGGYWRRAASCGQPGPPPVQPYRLEEEKTHTHEGQPACQSQQVMLPAVPPGLPRRLQLGGRGAPGPETSPGRPRCMSPCGGHVLKSSSLCRL</sequence>
<organism evidence="19 20">
    <name type="scientific">Bos mutus</name>
    <name type="common">wild yak</name>
    <dbReference type="NCBI Taxonomy" id="72004"/>
    <lineage>
        <taxon>Eukaryota</taxon>
        <taxon>Metazoa</taxon>
        <taxon>Chordata</taxon>
        <taxon>Craniata</taxon>
        <taxon>Vertebrata</taxon>
        <taxon>Euteleostomi</taxon>
        <taxon>Mammalia</taxon>
        <taxon>Eutheria</taxon>
        <taxon>Laurasiatheria</taxon>
        <taxon>Artiodactyla</taxon>
        <taxon>Ruminantia</taxon>
        <taxon>Pecora</taxon>
        <taxon>Bovidae</taxon>
        <taxon>Bovinae</taxon>
        <taxon>Bos</taxon>
    </lineage>
</organism>
<evidence type="ECO:0000256" key="1">
    <source>
        <dbReference type="ARBA" id="ARBA00001936"/>
    </source>
</evidence>
<dbReference type="GO" id="GO:0070568">
    <property type="term" value="F:guanylyltransferase activity"/>
    <property type="evidence" value="ECO:0007669"/>
    <property type="project" value="UniProtKB-ARBA"/>
</dbReference>
<evidence type="ECO:0000256" key="4">
    <source>
        <dbReference type="ARBA" id="ARBA00022679"/>
    </source>
</evidence>
<keyword evidence="5" id="KW-0479">Metal-binding</keyword>
<dbReference type="EMBL" id="VBQZ03000019">
    <property type="protein sequence ID" value="MXQ84086.1"/>
    <property type="molecule type" value="Genomic_DNA"/>
</dbReference>
<evidence type="ECO:0000256" key="14">
    <source>
        <dbReference type="ARBA" id="ARBA00082009"/>
    </source>
</evidence>
<evidence type="ECO:0000256" key="3">
    <source>
        <dbReference type="ARBA" id="ARBA00012388"/>
    </source>
</evidence>
<evidence type="ECO:0000256" key="16">
    <source>
        <dbReference type="SAM" id="MobiDB-lite"/>
    </source>
</evidence>
<feature type="region of interest" description="Disordered" evidence="16">
    <location>
        <begin position="526"/>
        <end position="586"/>
    </location>
</feature>
<dbReference type="GO" id="GO:1905870">
    <property type="term" value="P:positive regulation of 3'-UTR-mediated mRNA stabilization"/>
    <property type="evidence" value="ECO:0007669"/>
    <property type="project" value="UniProtKB-ARBA"/>
</dbReference>
<dbReference type="Pfam" id="PF03828">
    <property type="entry name" value="PAP_assoc"/>
    <property type="match status" value="1"/>
</dbReference>
<comment type="catalytic activity">
    <reaction evidence="7">
        <text>RNA(n) + ATP = RNA(n)-3'-adenine ribonucleotide + diphosphate</text>
        <dbReference type="Rhea" id="RHEA:11332"/>
        <dbReference type="Rhea" id="RHEA-COMP:14527"/>
        <dbReference type="Rhea" id="RHEA-COMP:17347"/>
        <dbReference type="ChEBI" id="CHEBI:30616"/>
        <dbReference type="ChEBI" id="CHEBI:33019"/>
        <dbReference type="ChEBI" id="CHEBI:140395"/>
        <dbReference type="ChEBI" id="CHEBI:173115"/>
        <dbReference type="EC" id="2.7.7.19"/>
    </reaction>
</comment>
<evidence type="ECO:0000256" key="15">
    <source>
        <dbReference type="ARBA" id="ARBA00083848"/>
    </source>
</evidence>
<feature type="domain" description="Poly(A) RNA polymerase mitochondrial-like central palm" evidence="18">
    <location>
        <begin position="31"/>
        <end position="108"/>
    </location>
</feature>
<dbReference type="Proteomes" id="UP000322234">
    <property type="component" value="Unassembled WGS sequence"/>
</dbReference>
<comment type="similarity">
    <text evidence="2">Belongs to the DNA polymerase type-B-like family.</text>
</comment>
<dbReference type="GO" id="GO:1990817">
    <property type="term" value="F:poly(A) RNA polymerase activity"/>
    <property type="evidence" value="ECO:0007669"/>
    <property type="project" value="UniProtKB-EC"/>
</dbReference>
<comment type="caution">
    <text evidence="19">The sequence shown here is derived from an EMBL/GenBank/DDBJ whole genome shotgun (WGS) entry which is preliminary data.</text>
</comment>
<dbReference type="GO" id="GO:0031123">
    <property type="term" value="P:RNA 3'-end processing"/>
    <property type="evidence" value="ECO:0007669"/>
    <property type="project" value="TreeGrafter"/>
</dbReference>
<feature type="region of interest" description="Disordered" evidence="16">
    <location>
        <begin position="292"/>
        <end position="370"/>
    </location>
</feature>
<dbReference type="PANTHER" id="PTHR23092:SF24">
    <property type="entry name" value="TERMINAL NUCLEOTIDYLTRANSFERASE 4A"/>
    <property type="match status" value="1"/>
</dbReference>
<gene>
    <name evidence="19" type="ORF">E5288_WYG012069</name>
</gene>